<keyword evidence="5 6" id="KW-0720">Serine protease</keyword>
<dbReference type="PROSITE" id="PS51892">
    <property type="entry name" value="SUBTILASE"/>
    <property type="match status" value="1"/>
</dbReference>
<dbReference type="Pfam" id="PF07705">
    <property type="entry name" value="CARDB"/>
    <property type="match status" value="1"/>
</dbReference>
<dbReference type="Proteomes" id="UP000218083">
    <property type="component" value="Unassembled WGS sequence"/>
</dbReference>
<name>A0A2A2FFM4_9EURY</name>
<dbReference type="InterPro" id="IPR036852">
    <property type="entry name" value="Peptidase_S8/S53_dom_sf"/>
</dbReference>
<comment type="similarity">
    <text evidence="1 6 7">Belongs to the peptidase S8 family.</text>
</comment>
<feature type="region of interest" description="Disordered" evidence="8">
    <location>
        <begin position="1025"/>
        <end position="1044"/>
    </location>
</feature>
<dbReference type="GO" id="GO:0006508">
    <property type="term" value="P:proteolysis"/>
    <property type="evidence" value="ECO:0007669"/>
    <property type="project" value="UniProtKB-KW"/>
</dbReference>
<feature type="active site" description="Charge relay system" evidence="6">
    <location>
        <position position="457"/>
    </location>
</feature>
<comment type="caution">
    <text evidence="11">The sequence shown here is derived from an EMBL/GenBank/DDBJ whole genome shotgun (WGS) entry which is preliminary data.</text>
</comment>
<dbReference type="InterPro" id="IPR000209">
    <property type="entry name" value="Peptidase_S8/S53_dom"/>
</dbReference>
<dbReference type="InterPro" id="IPR013784">
    <property type="entry name" value="Carb-bd-like_fold"/>
</dbReference>
<evidence type="ECO:0000313" key="12">
    <source>
        <dbReference type="Proteomes" id="UP000218083"/>
    </source>
</evidence>
<keyword evidence="4 6" id="KW-0378">Hydrolase</keyword>
<evidence type="ECO:0000313" key="11">
    <source>
        <dbReference type="EMBL" id="PAU83353.1"/>
    </source>
</evidence>
<evidence type="ECO:0000256" key="2">
    <source>
        <dbReference type="ARBA" id="ARBA00022670"/>
    </source>
</evidence>
<feature type="compositionally biased region" description="Polar residues" evidence="8">
    <location>
        <begin position="407"/>
        <end position="416"/>
    </location>
</feature>
<dbReference type="Pfam" id="PF13620">
    <property type="entry name" value="CarboxypepD_reg"/>
    <property type="match status" value="2"/>
</dbReference>
<keyword evidence="12" id="KW-1185">Reference proteome</keyword>
<evidence type="ECO:0000256" key="1">
    <source>
        <dbReference type="ARBA" id="ARBA00011073"/>
    </source>
</evidence>
<evidence type="ECO:0000256" key="7">
    <source>
        <dbReference type="RuleBase" id="RU003355"/>
    </source>
</evidence>
<dbReference type="Gene3D" id="3.40.50.200">
    <property type="entry name" value="Peptidase S8/S53 domain"/>
    <property type="match status" value="1"/>
</dbReference>
<sequence>MNDRSPTARVTAAAVLLSACLIAAAVAPGAVAGGFAADAPGTDGSAAVDSQSSDSAALGAGSSGGDDAVAPGLRSANGTVEVVVRFASDARLGADGGGGGDAGGTGDSATLSANELKTNAASAQADFESFAQGRSAVTVERSFWLANAMLVTVDTDRVPVDRLLDVRGVERVHENFAVELDSAAAAGGADTAVPGALDGAAPTPTPKSVSTTSTDATYGVDMVRAPEVWQEFETRGEGATVAVLDTGVDRDHPDLTVSGWAEYDADGNLVSEGPDNAYDIDGHGTHVAGSVAGGNASGTAIGVAPESELYGVKVLNNSGSGSFAQVVAGMEYATENESVDVIQMSLGADGYIDGFIDPIRNARGAGKVVVASSGNSGQGTSSSPGNVYDSLAVGAVDQNRDVDSRSSGETINTTDAWGSDAPSDWPDEYVVPDVSAPGVNVYSAEPGGVYGYKDGTSMAAPHVSGVAALMLSASTREVSDDELYDTLRETTDHPDDATDPDDRYGTGIVDAYAAVTAVTENRSNLTVTAFDAPGETAPGATVEATATVNNTGDDPGSGTVEYRFNGSVGDEANVSLGPGEEATVSFSYVVPADTETGKTYEHGAYTNDSNLTSAISVVDAPFYEVTNLTAPSIVERNATLDTTANVTNQGVVAGDNRTVELRLTDPENTSDVRVLNATNVSLGAGNATTLSLSGPVPADLTTGATTLAVGSPDDNETGRIRVAEAVGTVNGTVTDAETAETAETLSGIDVVVENGDEVVGETETAADGTYAVDVPAANLTVTGSNETYAPATATANLTGSGDTATADLSLSLRNGTLSGVVGATDGLEPPANATVTVTNETDATVAGVDAGPEGAYAVDLPPGTYAIQADAPGFASANATGVEVDPNATTTRNVELEPFDATLSGTVTAGATDDPIDGATVTVGSDSDATDADGNYSLTLPRGEYDVTASADGYRDVSDPVSLPANGSVEADFALSPAFSVTDLSGPDEIEQGASGEFSATVRNDGGVPADVTVTFTDTATGVQRSATATDVEPGATRSPTFAVSVADDAATGEYDATASTPDGSRTVSFDVVEGESTDGGGGGGGGGVGGGGTGGAPTGGDDEPTDDEPTNETDDGEEPIDEPENGTDDEPTDDEPVDDPSEGDDEADESGDDTDDADAGDGDGSEGATGEDGAEDEAPGFGALVAVLALVALAMLGRRLDGTDR</sequence>
<evidence type="ECO:0000256" key="3">
    <source>
        <dbReference type="ARBA" id="ARBA00022729"/>
    </source>
</evidence>
<dbReference type="Gene3D" id="2.60.40.10">
    <property type="entry name" value="Immunoglobulins"/>
    <property type="match status" value="2"/>
</dbReference>
<dbReference type="SUPFAM" id="SSF49452">
    <property type="entry name" value="Starch-binding domain-like"/>
    <property type="match status" value="1"/>
</dbReference>
<evidence type="ECO:0000256" key="8">
    <source>
        <dbReference type="SAM" id="MobiDB-lite"/>
    </source>
</evidence>
<dbReference type="AlphaFoldDB" id="A0A2A2FFM4"/>
<dbReference type="Gene3D" id="2.60.40.1120">
    <property type="entry name" value="Carboxypeptidase-like, regulatory domain"/>
    <property type="match status" value="3"/>
</dbReference>
<feature type="compositionally biased region" description="Gly residues" evidence="8">
    <location>
        <begin position="1078"/>
        <end position="1099"/>
    </location>
</feature>
<dbReference type="SUPFAM" id="SSF52743">
    <property type="entry name" value="Subtilisin-like"/>
    <property type="match status" value="1"/>
</dbReference>
<organism evidence="11 12">
    <name type="scientific">Halorubrum salipaludis</name>
    <dbReference type="NCBI Taxonomy" id="2032630"/>
    <lineage>
        <taxon>Archaea</taxon>
        <taxon>Methanobacteriati</taxon>
        <taxon>Methanobacteriota</taxon>
        <taxon>Stenosarchaea group</taxon>
        <taxon>Halobacteria</taxon>
        <taxon>Halobacteriales</taxon>
        <taxon>Haloferacaceae</taxon>
        <taxon>Halorubrum</taxon>
    </lineage>
</organism>
<dbReference type="NCBIfam" id="TIGR04126">
    <property type="entry name" value="PGF_CTERM"/>
    <property type="match status" value="1"/>
</dbReference>
<dbReference type="PRINTS" id="PR00723">
    <property type="entry name" value="SUBTILISIN"/>
</dbReference>
<feature type="region of interest" description="Disordered" evidence="8">
    <location>
        <begin position="1073"/>
        <end position="1178"/>
    </location>
</feature>
<dbReference type="SUPFAM" id="SSF49464">
    <property type="entry name" value="Carboxypeptidase regulatory domain-like"/>
    <property type="match status" value="2"/>
</dbReference>
<dbReference type="InterPro" id="IPR011635">
    <property type="entry name" value="CARDB"/>
</dbReference>
<dbReference type="InterPro" id="IPR023827">
    <property type="entry name" value="Peptidase_S8_Asp-AS"/>
</dbReference>
<feature type="domain" description="Peptidase S8/S53" evidence="9">
    <location>
        <begin position="236"/>
        <end position="507"/>
    </location>
</feature>
<dbReference type="InterPro" id="IPR050131">
    <property type="entry name" value="Peptidase_S8_subtilisin-like"/>
</dbReference>
<feature type="domain" description="CARDB" evidence="10">
    <location>
        <begin position="524"/>
        <end position="597"/>
    </location>
</feature>
<dbReference type="GO" id="GO:0004252">
    <property type="term" value="F:serine-type endopeptidase activity"/>
    <property type="evidence" value="ECO:0007669"/>
    <property type="project" value="UniProtKB-UniRule"/>
</dbReference>
<keyword evidence="3" id="KW-0732">Signal</keyword>
<dbReference type="Pfam" id="PF00082">
    <property type="entry name" value="Peptidase_S8"/>
    <property type="match status" value="1"/>
</dbReference>
<reference evidence="11 12" key="1">
    <citation type="submission" date="2017-08" db="EMBL/GenBank/DDBJ databases">
        <title>The strain WRN001 was isolated from Binhai saline alkaline soil, Tianjin, China.</title>
        <authorList>
            <person name="Liu D."/>
            <person name="Zhang G."/>
        </authorList>
    </citation>
    <scope>NUCLEOTIDE SEQUENCE [LARGE SCALE GENOMIC DNA]</scope>
    <source>
        <strain evidence="11 12">WN019</strain>
    </source>
</reference>
<dbReference type="InterPro" id="IPR013783">
    <property type="entry name" value="Ig-like_fold"/>
</dbReference>
<dbReference type="EMBL" id="NSKC01000005">
    <property type="protein sequence ID" value="PAU83353.1"/>
    <property type="molecule type" value="Genomic_DNA"/>
</dbReference>
<dbReference type="PROSITE" id="PS00138">
    <property type="entry name" value="SUBTILASE_SER"/>
    <property type="match status" value="1"/>
</dbReference>
<dbReference type="InterPro" id="IPR022398">
    <property type="entry name" value="Peptidase_S8_His-AS"/>
</dbReference>
<dbReference type="InterPro" id="IPR026371">
    <property type="entry name" value="PGF_CTERM"/>
</dbReference>
<dbReference type="PROSITE" id="PS00137">
    <property type="entry name" value="SUBTILASE_HIS"/>
    <property type="match status" value="1"/>
</dbReference>
<dbReference type="InterPro" id="IPR023828">
    <property type="entry name" value="Peptidase_S8_Ser-AS"/>
</dbReference>
<feature type="region of interest" description="Disordered" evidence="8">
    <location>
        <begin position="401"/>
        <end position="425"/>
    </location>
</feature>
<proteinExistence type="inferred from homology"/>
<keyword evidence="2 6" id="KW-0645">Protease</keyword>
<dbReference type="OrthoDB" id="341609at2157"/>
<dbReference type="PANTHER" id="PTHR43806:SF11">
    <property type="entry name" value="CEREVISIN-RELATED"/>
    <property type="match status" value="1"/>
</dbReference>
<dbReference type="GO" id="GO:0030115">
    <property type="term" value="C:S-layer"/>
    <property type="evidence" value="ECO:0007669"/>
    <property type="project" value="UniProtKB-SubCell"/>
</dbReference>
<feature type="active site" description="Charge relay system" evidence="6">
    <location>
        <position position="245"/>
    </location>
</feature>
<dbReference type="PANTHER" id="PTHR43806">
    <property type="entry name" value="PEPTIDASE S8"/>
    <property type="match status" value="1"/>
</dbReference>
<evidence type="ECO:0000256" key="5">
    <source>
        <dbReference type="ARBA" id="ARBA00022825"/>
    </source>
</evidence>
<evidence type="ECO:0000256" key="6">
    <source>
        <dbReference type="PROSITE-ProRule" id="PRU01240"/>
    </source>
</evidence>
<dbReference type="InterPro" id="IPR015500">
    <property type="entry name" value="Peptidase_S8_subtilisin-rel"/>
</dbReference>
<feature type="active site" description="Charge relay system" evidence="6">
    <location>
        <position position="283"/>
    </location>
</feature>
<dbReference type="PROSITE" id="PS00136">
    <property type="entry name" value="SUBTILASE_ASP"/>
    <property type="match status" value="1"/>
</dbReference>
<dbReference type="InterPro" id="IPR008969">
    <property type="entry name" value="CarboxyPept-like_regulatory"/>
</dbReference>
<dbReference type="PROSITE" id="PS51257">
    <property type="entry name" value="PROKAR_LIPOPROTEIN"/>
    <property type="match status" value="1"/>
</dbReference>
<dbReference type="GO" id="GO:0030246">
    <property type="term" value="F:carbohydrate binding"/>
    <property type="evidence" value="ECO:0007669"/>
    <property type="project" value="InterPro"/>
</dbReference>
<dbReference type="GO" id="GO:0005886">
    <property type="term" value="C:plasma membrane"/>
    <property type="evidence" value="ECO:0007669"/>
    <property type="project" value="UniProtKB-SubCell"/>
</dbReference>
<evidence type="ECO:0000259" key="10">
    <source>
        <dbReference type="Pfam" id="PF07705"/>
    </source>
</evidence>
<gene>
    <name evidence="11" type="ORF">CK500_11225</name>
</gene>
<evidence type="ECO:0000256" key="4">
    <source>
        <dbReference type="ARBA" id="ARBA00022801"/>
    </source>
</evidence>
<protein>
    <submittedName>
        <fullName evidence="11">Peptidase S8/S53 subtilisin kexin sedolisin</fullName>
    </submittedName>
</protein>
<evidence type="ECO:0000259" key="9">
    <source>
        <dbReference type="Pfam" id="PF00082"/>
    </source>
</evidence>
<accession>A0A2A2FFM4</accession>
<feature type="region of interest" description="Disordered" evidence="8">
    <location>
        <begin position="42"/>
        <end position="64"/>
    </location>
</feature>
<feature type="compositionally biased region" description="Acidic residues" evidence="8">
    <location>
        <begin position="1101"/>
        <end position="1165"/>
    </location>
</feature>